<dbReference type="eggNOG" id="COG2207">
    <property type="taxonomic scope" value="Bacteria"/>
</dbReference>
<dbReference type="InterPro" id="IPR018060">
    <property type="entry name" value="HTH_AraC"/>
</dbReference>
<dbReference type="Proteomes" id="UP000001929">
    <property type="component" value="Chromosome"/>
</dbReference>
<keyword evidence="1" id="KW-0805">Transcription regulation</keyword>
<evidence type="ECO:0000259" key="7">
    <source>
        <dbReference type="PROSITE" id="PS50110"/>
    </source>
</evidence>
<dbReference type="SMART" id="SM00448">
    <property type="entry name" value="REC"/>
    <property type="match status" value="1"/>
</dbReference>
<dbReference type="InterPro" id="IPR001789">
    <property type="entry name" value="Sig_transdc_resp-reg_receiver"/>
</dbReference>
<dbReference type="InterPro" id="IPR009057">
    <property type="entry name" value="Homeodomain-like_sf"/>
</dbReference>
<dbReference type="PATRIC" id="fig|269796.9.peg.975"/>
<dbReference type="SUPFAM" id="SSF46689">
    <property type="entry name" value="Homeodomain-like"/>
    <property type="match status" value="2"/>
</dbReference>
<reference evidence="8 9" key="1">
    <citation type="journal article" date="2011" name="Stand. Genomic Sci.">
        <title>Complete genome sequence of Rhodospirillum rubrum type strain (S1).</title>
        <authorList>
            <person name="Munk A.C."/>
            <person name="Copeland A."/>
            <person name="Lucas S."/>
            <person name="Lapidus A."/>
            <person name="Del Rio T.G."/>
            <person name="Barry K."/>
            <person name="Detter J.C."/>
            <person name="Hammon N."/>
            <person name="Israni S."/>
            <person name="Pitluck S."/>
            <person name="Brettin T."/>
            <person name="Bruce D."/>
            <person name="Han C."/>
            <person name="Tapia R."/>
            <person name="Gilna P."/>
            <person name="Schmutz J."/>
            <person name="Larimer F."/>
            <person name="Land M."/>
            <person name="Kyrpides N.C."/>
            <person name="Mavromatis K."/>
            <person name="Richardson P."/>
            <person name="Rohde M."/>
            <person name="Goker M."/>
            <person name="Klenk H.P."/>
            <person name="Zhang Y."/>
            <person name="Roberts G.P."/>
            <person name="Reslewic S."/>
            <person name="Schwartz D.C."/>
        </authorList>
    </citation>
    <scope>NUCLEOTIDE SEQUENCE [LARGE SCALE GENOMIC DNA]</scope>
    <source>
        <strain evidence="9">ATCC 11170 / ATH 1.1.1 / DSM 467 / LMG 4362 / NCIMB 8255 / S1</strain>
    </source>
</reference>
<dbReference type="EMBL" id="CP000230">
    <property type="protein sequence ID" value="ABC21720.1"/>
    <property type="molecule type" value="Genomic_DNA"/>
</dbReference>
<dbReference type="STRING" id="269796.Rru_A0919"/>
<feature type="modified residue" description="4-aspartylphosphate" evidence="4">
    <location>
        <position position="55"/>
    </location>
</feature>
<evidence type="ECO:0000313" key="9">
    <source>
        <dbReference type="Proteomes" id="UP000001929"/>
    </source>
</evidence>
<dbReference type="Pfam" id="PF00072">
    <property type="entry name" value="Response_reg"/>
    <property type="match status" value="1"/>
</dbReference>
<dbReference type="PROSITE" id="PS01124">
    <property type="entry name" value="HTH_ARAC_FAMILY_2"/>
    <property type="match status" value="1"/>
</dbReference>
<dbReference type="PANTHER" id="PTHR43280:SF10">
    <property type="entry name" value="REGULATORY PROTEIN POCR"/>
    <property type="match status" value="1"/>
</dbReference>
<sequence>MYGIVIVEDEELERQALRTILTENIDGIRILGEARTGTEAVALIDSCEIDLMLVDINIPNLNGLEVIRHLRDRHADTKVIITTAYDYFETTRTAIQLKVDEYLLKPIRTQALVTTIQSCIGQLGAGRQCRELVGRIADLVEQDGYQEGVTLVRRHIEWICTQRGHVPRDLILDFAGALVALARDKGLRLPDALTQQIGQLRTMPLDAQTGYQALGTFLGVVDLLFDVTGERFGYSSNTVKKVLNYIERNLTKRITLEDAAEYANISPSYLSRMFKKTLNVNFISYLTTRRIELAKETLIGTERPITAISQELSYSDVNYFCKSFKKEVGVSPTEYRRQSRLAQGAPPPREAALATG</sequence>
<dbReference type="GO" id="GO:0003700">
    <property type="term" value="F:DNA-binding transcription factor activity"/>
    <property type="evidence" value="ECO:0007669"/>
    <property type="project" value="InterPro"/>
</dbReference>
<dbReference type="eggNOG" id="COG4753">
    <property type="taxonomic scope" value="Bacteria"/>
</dbReference>
<keyword evidence="4" id="KW-0597">Phosphoprotein</keyword>
<keyword evidence="2" id="KW-0238">DNA-binding</keyword>
<evidence type="ECO:0000259" key="6">
    <source>
        <dbReference type="PROSITE" id="PS01124"/>
    </source>
</evidence>
<dbReference type="SUPFAM" id="SSF52172">
    <property type="entry name" value="CheY-like"/>
    <property type="match status" value="1"/>
</dbReference>
<evidence type="ECO:0000256" key="2">
    <source>
        <dbReference type="ARBA" id="ARBA00023125"/>
    </source>
</evidence>
<gene>
    <name evidence="8" type="ordered locus">Rru_A0919</name>
</gene>
<dbReference type="InterPro" id="IPR011006">
    <property type="entry name" value="CheY-like_superfamily"/>
</dbReference>
<dbReference type="PRINTS" id="PR00032">
    <property type="entry name" value="HTHARAC"/>
</dbReference>
<dbReference type="InterPro" id="IPR020449">
    <property type="entry name" value="Tscrpt_reg_AraC-type_HTH"/>
</dbReference>
<dbReference type="SMR" id="Q2RVX5"/>
<organism evidence="8 9">
    <name type="scientific">Rhodospirillum rubrum (strain ATCC 11170 / ATH 1.1.1 / DSM 467 / LMG 4362 / NCIMB 8255 / S1)</name>
    <dbReference type="NCBI Taxonomy" id="269796"/>
    <lineage>
        <taxon>Bacteria</taxon>
        <taxon>Pseudomonadati</taxon>
        <taxon>Pseudomonadota</taxon>
        <taxon>Alphaproteobacteria</taxon>
        <taxon>Rhodospirillales</taxon>
        <taxon>Rhodospirillaceae</taxon>
        <taxon>Rhodospirillum</taxon>
    </lineage>
</organism>
<evidence type="ECO:0000256" key="5">
    <source>
        <dbReference type="SAM" id="MobiDB-lite"/>
    </source>
</evidence>
<dbReference type="KEGG" id="rru:Rru_A0919"/>
<dbReference type="CDD" id="cd17536">
    <property type="entry name" value="REC_YesN-like"/>
    <property type="match status" value="1"/>
</dbReference>
<dbReference type="DNASU" id="3833955"/>
<name>Q2RVX5_RHORT</name>
<feature type="region of interest" description="Disordered" evidence="5">
    <location>
        <begin position="335"/>
        <end position="356"/>
    </location>
</feature>
<dbReference type="Gene3D" id="1.10.10.60">
    <property type="entry name" value="Homeodomain-like"/>
    <property type="match status" value="2"/>
</dbReference>
<dbReference type="RefSeq" id="WP_011388674.1">
    <property type="nucleotide sequence ID" value="NC_007643.1"/>
</dbReference>
<keyword evidence="9" id="KW-1185">Reference proteome</keyword>
<dbReference type="PhylomeDB" id="Q2RVX5"/>
<feature type="domain" description="HTH araC/xylS-type" evidence="6">
    <location>
        <begin position="240"/>
        <end position="338"/>
    </location>
</feature>
<dbReference type="GO" id="GO:0000160">
    <property type="term" value="P:phosphorelay signal transduction system"/>
    <property type="evidence" value="ECO:0007669"/>
    <property type="project" value="InterPro"/>
</dbReference>
<proteinExistence type="predicted"/>
<keyword evidence="3" id="KW-0804">Transcription</keyword>
<dbReference type="GO" id="GO:0043565">
    <property type="term" value="F:sequence-specific DNA binding"/>
    <property type="evidence" value="ECO:0007669"/>
    <property type="project" value="InterPro"/>
</dbReference>
<evidence type="ECO:0000256" key="3">
    <source>
        <dbReference type="ARBA" id="ARBA00023163"/>
    </source>
</evidence>
<evidence type="ECO:0000256" key="4">
    <source>
        <dbReference type="PROSITE-ProRule" id="PRU00169"/>
    </source>
</evidence>
<dbReference type="PROSITE" id="PS50110">
    <property type="entry name" value="RESPONSE_REGULATORY"/>
    <property type="match status" value="1"/>
</dbReference>
<dbReference type="Gene3D" id="3.40.50.2300">
    <property type="match status" value="1"/>
</dbReference>
<dbReference type="Pfam" id="PF12833">
    <property type="entry name" value="HTH_18"/>
    <property type="match status" value="1"/>
</dbReference>
<evidence type="ECO:0000313" key="8">
    <source>
        <dbReference type="EMBL" id="ABC21720.1"/>
    </source>
</evidence>
<dbReference type="PANTHER" id="PTHR43280">
    <property type="entry name" value="ARAC-FAMILY TRANSCRIPTIONAL REGULATOR"/>
    <property type="match status" value="1"/>
</dbReference>
<accession>Q2RVX5</accession>
<dbReference type="AlphaFoldDB" id="Q2RVX5"/>
<evidence type="ECO:0000256" key="1">
    <source>
        <dbReference type="ARBA" id="ARBA00023015"/>
    </source>
</evidence>
<protein>
    <submittedName>
        <fullName evidence="8">Two component transcriptional regulator, AraC family</fullName>
    </submittedName>
</protein>
<dbReference type="SMART" id="SM00342">
    <property type="entry name" value="HTH_ARAC"/>
    <property type="match status" value="1"/>
</dbReference>
<feature type="domain" description="Response regulatory" evidence="7">
    <location>
        <begin position="3"/>
        <end position="120"/>
    </location>
</feature>
<dbReference type="EnsemblBacteria" id="ABC21720">
    <property type="protein sequence ID" value="ABC21720"/>
    <property type="gene ID" value="Rru_A0919"/>
</dbReference>
<dbReference type="HOGENOM" id="CLU_000445_5_1_5"/>